<dbReference type="PANTHER" id="PTHR38042">
    <property type="entry name" value="UROPORPHYRINOGEN-III SYNTHASE, CHLOROPLASTIC"/>
    <property type="match status" value="1"/>
</dbReference>
<evidence type="ECO:0000256" key="6">
    <source>
        <dbReference type="ARBA" id="ARBA00037589"/>
    </source>
</evidence>
<comment type="caution">
    <text evidence="11">The sequence shown here is derived from an EMBL/GenBank/DDBJ whole genome shotgun (WGS) entry which is preliminary data.</text>
</comment>
<dbReference type="PANTHER" id="PTHR38042:SF1">
    <property type="entry name" value="UROPORPHYRINOGEN-III SYNTHASE, CHLOROPLASTIC"/>
    <property type="match status" value="1"/>
</dbReference>
<accession>A0ABU4G630</accession>
<dbReference type="Gene3D" id="3.40.50.10090">
    <property type="match status" value="2"/>
</dbReference>
<evidence type="ECO:0000256" key="4">
    <source>
        <dbReference type="ARBA" id="ARBA00023239"/>
    </source>
</evidence>
<evidence type="ECO:0000313" key="12">
    <source>
        <dbReference type="Proteomes" id="UP001282284"/>
    </source>
</evidence>
<keyword evidence="4 9" id="KW-0456">Lyase</keyword>
<comment type="catalytic activity">
    <reaction evidence="8 9">
        <text>hydroxymethylbilane = uroporphyrinogen III + H2O</text>
        <dbReference type="Rhea" id="RHEA:18965"/>
        <dbReference type="ChEBI" id="CHEBI:15377"/>
        <dbReference type="ChEBI" id="CHEBI:57308"/>
        <dbReference type="ChEBI" id="CHEBI:57845"/>
        <dbReference type="EC" id="4.2.1.75"/>
    </reaction>
</comment>
<dbReference type="InterPro" id="IPR039793">
    <property type="entry name" value="UROS/Hem4"/>
</dbReference>
<reference evidence="11 12" key="1">
    <citation type="submission" date="2023-06" db="EMBL/GenBank/DDBJ databases">
        <title>Sporosarcina sp. nov., isolated from Korean traditional fermented seafood 'Jeotgal'.</title>
        <authorList>
            <person name="Yang A.I."/>
            <person name="Shin N.-R."/>
        </authorList>
    </citation>
    <scope>NUCLEOTIDE SEQUENCE [LARGE SCALE GENOMIC DNA]</scope>
    <source>
        <strain evidence="11 12">KCTC13119</strain>
    </source>
</reference>
<evidence type="ECO:0000256" key="8">
    <source>
        <dbReference type="ARBA" id="ARBA00048617"/>
    </source>
</evidence>
<feature type="domain" description="Tetrapyrrole biosynthesis uroporphyrinogen III synthase" evidence="10">
    <location>
        <begin position="25"/>
        <end position="243"/>
    </location>
</feature>
<dbReference type="InterPro" id="IPR036108">
    <property type="entry name" value="4pyrrol_syn_uPrphyn_synt_sf"/>
</dbReference>
<keyword evidence="5 9" id="KW-0627">Porphyrin biosynthesis</keyword>
<evidence type="ECO:0000313" key="11">
    <source>
        <dbReference type="EMBL" id="MDW0112404.1"/>
    </source>
</evidence>
<gene>
    <name evidence="11" type="ORF">QT711_04350</name>
</gene>
<evidence type="ECO:0000256" key="3">
    <source>
        <dbReference type="ARBA" id="ARBA00013109"/>
    </source>
</evidence>
<dbReference type="InterPro" id="IPR003754">
    <property type="entry name" value="4pyrrol_synth_uPrphyn_synth"/>
</dbReference>
<dbReference type="CDD" id="cd06578">
    <property type="entry name" value="HemD"/>
    <property type="match status" value="1"/>
</dbReference>
<evidence type="ECO:0000256" key="1">
    <source>
        <dbReference type="ARBA" id="ARBA00004772"/>
    </source>
</evidence>
<comment type="similarity">
    <text evidence="2 9">Belongs to the uroporphyrinogen-III synthase family.</text>
</comment>
<dbReference type="RefSeq" id="WP_317942287.1">
    <property type="nucleotide sequence ID" value="NZ_JAUBDI010000002.1"/>
</dbReference>
<evidence type="ECO:0000256" key="2">
    <source>
        <dbReference type="ARBA" id="ARBA00008133"/>
    </source>
</evidence>
<sequence>MPKRYPLQGETVIFTGTLKSPDALELVKEYGGNPHSLPLIQVNEIEQTTDNERLLEAAHYDWLIFTSQNAVQVFHEKMLRHAIKPAQIPCKIAAVGSQTASALEKIGFTVSFIPTTFSADVFVQQFKPEGTNLLKVLFLRGSLAGSILREELPFQVEEWTVYETGAKPASIISIVELLKTEKNCTILFASPSAVHVYEQGAAPIIGWEGFTIGAIGHVTEKALLAAGATVHVKPETYTLKELVNALARRKEVIQ</sequence>
<evidence type="ECO:0000256" key="5">
    <source>
        <dbReference type="ARBA" id="ARBA00023244"/>
    </source>
</evidence>
<protein>
    <recommendedName>
        <fullName evidence="7 9">Uroporphyrinogen-III synthase</fullName>
        <ecNumber evidence="3 9">4.2.1.75</ecNumber>
    </recommendedName>
</protein>
<dbReference type="SUPFAM" id="SSF69618">
    <property type="entry name" value="HemD-like"/>
    <property type="match status" value="1"/>
</dbReference>
<dbReference type="Pfam" id="PF02602">
    <property type="entry name" value="HEM4"/>
    <property type="match status" value="1"/>
</dbReference>
<organism evidence="11 12">
    <name type="scientific">Sporosarcina saromensis</name>
    <dbReference type="NCBI Taxonomy" id="359365"/>
    <lineage>
        <taxon>Bacteria</taxon>
        <taxon>Bacillati</taxon>
        <taxon>Bacillota</taxon>
        <taxon>Bacilli</taxon>
        <taxon>Bacillales</taxon>
        <taxon>Caryophanaceae</taxon>
        <taxon>Sporosarcina</taxon>
    </lineage>
</organism>
<comment type="pathway">
    <text evidence="1 9">Porphyrin-containing compound metabolism; protoporphyrin-IX biosynthesis; coproporphyrinogen-III from 5-aminolevulinate: step 3/4.</text>
</comment>
<comment type="function">
    <text evidence="6 9">Catalyzes cyclization of the linear tetrapyrrole, hydroxymethylbilane, to the macrocyclic uroporphyrinogen III.</text>
</comment>
<dbReference type="EC" id="4.2.1.75" evidence="3 9"/>
<evidence type="ECO:0000256" key="7">
    <source>
        <dbReference type="ARBA" id="ARBA00040167"/>
    </source>
</evidence>
<keyword evidence="12" id="KW-1185">Reference proteome</keyword>
<dbReference type="EMBL" id="JAUBDI010000002">
    <property type="protein sequence ID" value="MDW0112404.1"/>
    <property type="molecule type" value="Genomic_DNA"/>
</dbReference>
<proteinExistence type="inferred from homology"/>
<dbReference type="Proteomes" id="UP001282284">
    <property type="component" value="Unassembled WGS sequence"/>
</dbReference>
<name>A0ABU4G630_9BACL</name>
<evidence type="ECO:0000259" key="10">
    <source>
        <dbReference type="Pfam" id="PF02602"/>
    </source>
</evidence>
<evidence type="ECO:0000256" key="9">
    <source>
        <dbReference type="RuleBase" id="RU366031"/>
    </source>
</evidence>
<dbReference type="GO" id="GO:0004852">
    <property type="term" value="F:uroporphyrinogen-III synthase activity"/>
    <property type="evidence" value="ECO:0007669"/>
    <property type="project" value="UniProtKB-EC"/>
</dbReference>